<evidence type="ECO:0000313" key="3">
    <source>
        <dbReference type="Proteomes" id="UP001501115"/>
    </source>
</evidence>
<dbReference type="Gene3D" id="1.10.1200.10">
    <property type="entry name" value="ACP-like"/>
    <property type="match status" value="1"/>
</dbReference>
<comment type="caution">
    <text evidence="2">The sequence shown here is derived from an EMBL/GenBank/DDBJ whole genome shotgun (WGS) entry which is preliminary data.</text>
</comment>
<evidence type="ECO:0000259" key="1">
    <source>
        <dbReference type="PROSITE" id="PS50075"/>
    </source>
</evidence>
<dbReference type="InterPro" id="IPR036736">
    <property type="entry name" value="ACP-like_sf"/>
</dbReference>
<protein>
    <recommendedName>
        <fullName evidence="1">Carrier domain-containing protein</fullName>
    </recommendedName>
</protein>
<evidence type="ECO:0000313" key="2">
    <source>
        <dbReference type="EMBL" id="GAA4340981.1"/>
    </source>
</evidence>
<accession>A0ABP8HLY1</accession>
<keyword evidence="3" id="KW-1185">Reference proteome</keyword>
<dbReference type="Pfam" id="PF00550">
    <property type="entry name" value="PP-binding"/>
    <property type="match status" value="1"/>
</dbReference>
<gene>
    <name evidence="2" type="ORF">GCM10023086_76980</name>
</gene>
<dbReference type="Proteomes" id="UP001501115">
    <property type="component" value="Unassembled WGS sequence"/>
</dbReference>
<proteinExistence type="predicted"/>
<organism evidence="2 3">
    <name type="scientific">Streptomyces venetus</name>
    <dbReference type="NCBI Taxonomy" id="1701086"/>
    <lineage>
        <taxon>Bacteria</taxon>
        <taxon>Bacillati</taxon>
        <taxon>Actinomycetota</taxon>
        <taxon>Actinomycetes</taxon>
        <taxon>Kitasatosporales</taxon>
        <taxon>Streptomycetaceae</taxon>
        <taxon>Streptomyces</taxon>
    </lineage>
</organism>
<dbReference type="EMBL" id="BAABET010000023">
    <property type="protein sequence ID" value="GAA4340981.1"/>
    <property type="molecule type" value="Genomic_DNA"/>
</dbReference>
<reference evidence="3" key="1">
    <citation type="journal article" date="2019" name="Int. J. Syst. Evol. Microbiol.">
        <title>The Global Catalogue of Microorganisms (GCM) 10K type strain sequencing project: providing services to taxonomists for standard genome sequencing and annotation.</title>
        <authorList>
            <consortium name="The Broad Institute Genomics Platform"/>
            <consortium name="The Broad Institute Genome Sequencing Center for Infectious Disease"/>
            <person name="Wu L."/>
            <person name="Ma J."/>
        </authorList>
    </citation>
    <scope>NUCLEOTIDE SEQUENCE [LARGE SCALE GENOMIC DNA]</scope>
    <source>
        <strain evidence="3">JCM 31290</strain>
    </source>
</reference>
<dbReference type="InterPro" id="IPR009081">
    <property type="entry name" value="PP-bd_ACP"/>
</dbReference>
<dbReference type="PROSITE" id="PS50075">
    <property type="entry name" value="CARRIER"/>
    <property type="match status" value="1"/>
</dbReference>
<sequence length="87" mass="9647">MAQDEISERISAFIRDRFLDGDPQGELEETTPLLELGVLNSLNTVLLLAHIREELGVAVPSLRINPADLKNVRSITAMVRELQHSAV</sequence>
<dbReference type="SUPFAM" id="SSF47336">
    <property type="entry name" value="ACP-like"/>
    <property type="match status" value="1"/>
</dbReference>
<name>A0ABP8HLY1_9ACTN</name>
<feature type="domain" description="Carrier" evidence="1">
    <location>
        <begin position="5"/>
        <end position="83"/>
    </location>
</feature>
<dbReference type="RefSeq" id="WP_345666378.1">
    <property type="nucleotide sequence ID" value="NZ_BAABET010000023.1"/>
</dbReference>